<sequence>MEYLGQLRDGSATQKAMYCPQVAFQQYVWVPGVCSSNQQHETGDPGCLCGTQGHMDCTPADTGFYMIRYVMLPTDCGGGASPGNGPGPSPIYTGPYNPGGGFGSTANPCDKIKNPLQRNVLDVACPTTVKGMLTHLENNLPSTNPQIKGEICYAMFQDSNNELHAQYYEQTSEDQQIEFSLGTGYMYPVYMHTHTVNGLTIFSLADIFDIK</sequence>
<dbReference type="EMBL" id="MUGO01000019">
    <property type="protein sequence ID" value="PQA91304.1"/>
    <property type="molecule type" value="Genomic_DNA"/>
</dbReference>
<keyword evidence="4" id="KW-1185">Reference proteome</keyword>
<evidence type="ECO:0000313" key="1">
    <source>
        <dbReference type="EMBL" id="PQA91304.1"/>
    </source>
</evidence>
<dbReference type="Proteomes" id="UP000238314">
    <property type="component" value="Unassembled WGS sequence"/>
</dbReference>
<organism evidence="2 3">
    <name type="scientific">Chryseobacterium piscicola</name>
    <dbReference type="NCBI Taxonomy" id="551459"/>
    <lineage>
        <taxon>Bacteria</taxon>
        <taxon>Pseudomonadati</taxon>
        <taxon>Bacteroidota</taxon>
        <taxon>Flavobacteriia</taxon>
        <taxon>Flavobacteriales</taxon>
        <taxon>Weeksellaceae</taxon>
        <taxon>Chryseobacterium group</taxon>
        <taxon>Chryseobacterium</taxon>
    </lineage>
</organism>
<protein>
    <submittedName>
        <fullName evidence="2">Uncharacterized protein</fullName>
    </submittedName>
</protein>
<dbReference type="Proteomes" id="UP000186246">
    <property type="component" value="Unassembled WGS sequence"/>
</dbReference>
<dbReference type="AlphaFoldDB" id="A0A1N7JSF5"/>
<evidence type="ECO:0000313" key="4">
    <source>
        <dbReference type="Proteomes" id="UP000238314"/>
    </source>
</evidence>
<accession>A0A1N7JSF5</accession>
<reference evidence="2" key="2">
    <citation type="submission" date="2017-01" db="EMBL/GenBank/DDBJ databases">
        <authorList>
            <person name="Mah S.A."/>
            <person name="Swanson W.J."/>
            <person name="Moy G.W."/>
            <person name="Vacquier V.D."/>
        </authorList>
    </citation>
    <scope>NUCLEOTIDE SEQUENCE [LARGE SCALE GENOMIC DNA]</scope>
    <source>
        <strain evidence="2">DSM 21068</strain>
    </source>
</reference>
<name>A0A1N7JSF5_9FLAO</name>
<proteinExistence type="predicted"/>
<reference evidence="3" key="3">
    <citation type="submission" date="2017-01" db="EMBL/GenBank/DDBJ databases">
        <authorList>
            <person name="Varghese N."/>
            <person name="Submissions S."/>
        </authorList>
    </citation>
    <scope>NUCLEOTIDE SEQUENCE [LARGE SCALE GENOMIC DNA]</scope>
    <source>
        <strain evidence="3">DSM 21068</strain>
    </source>
</reference>
<gene>
    <name evidence="1" type="ORF">B0A70_12585</name>
    <name evidence="2" type="ORF">SAMN05421796_101111</name>
</gene>
<dbReference type="STRING" id="551459.SAMN05421796_101111"/>
<evidence type="ECO:0000313" key="2">
    <source>
        <dbReference type="EMBL" id="SIS52201.1"/>
    </source>
</evidence>
<reference evidence="1 4" key="1">
    <citation type="submission" date="2016-11" db="EMBL/GenBank/DDBJ databases">
        <title>Whole genomes of Flavobacteriaceae.</title>
        <authorList>
            <person name="Stine C."/>
            <person name="Li C."/>
            <person name="Tadesse D."/>
        </authorList>
    </citation>
    <scope>NUCLEOTIDE SEQUENCE [LARGE SCALE GENOMIC DNA]</scope>
    <source>
        <strain evidence="1 4">DSM 21068</strain>
    </source>
</reference>
<evidence type="ECO:0000313" key="3">
    <source>
        <dbReference type="Proteomes" id="UP000186246"/>
    </source>
</evidence>
<dbReference type="EMBL" id="FTOJ01000001">
    <property type="protein sequence ID" value="SIS52201.1"/>
    <property type="molecule type" value="Genomic_DNA"/>
</dbReference>